<comment type="caution">
    <text evidence="2">The sequence shown here is derived from an EMBL/GenBank/DDBJ whole genome shotgun (WGS) entry which is preliminary data.</text>
</comment>
<keyword evidence="3" id="KW-1185">Reference proteome</keyword>
<accession>A0ABR1PTZ9</accession>
<proteinExistence type="predicted"/>
<reference evidence="2 3" key="1">
    <citation type="submission" date="2023-01" db="EMBL/GenBank/DDBJ databases">
        <title>Analysis of 21 Apiospora genomes using comparative genomics revels a genus with tremendous synthesis potential of carbohydrate active enzymes and secondary metabolites.</title>
        <authorList>
            <person name="Sorensen T."/>
        </authorList>
    </citation>
    <scope>NUCLEOTIDE SEQUENCE [LARGE SCALE GENOMIC DNA]</scope>
    <source>
        <strain evidence="2 3">CBS 24483</strain>
    </source>
</reference>
<dbReference type="RefSeq" id="XP_066693136.1">
    <property type="nucleotide sequence ID" value="XM_066850898.1"/>
</dbReference>
<evidence type="ECO:0000313" key="3">
    <source>
        <dbReference type="Proteomes" id="UP001391051"/>
    </source>
</evidence>
<gene>
    <name evidence="2" type="ORF">PG986_014676</name>
</gene>
<evidence type="ECO:0000256" key="1">
    <source>
        <dbReference type="SAM" id="MobiDB-lite"/>
    </source>
</evidence>
<feature type="region of interest" description="Disordered" evidence="1">
    <location>
        <begin position="354"/>
        <end position="381"/>
    </location>
</feature>
<dbReference type="GeneID" id="92083960"/>
<evidence type="ECO:0000313" key="2">
    <source>
        <dbReference type="EMBL" id="KAK7937808.1"/>
    </source>
</evidence>
<dbReference type="Proteomes" id="UP001391051">
    <property type="component" value="Unassembled WGS sequence"/>
</dbReference>
<sequence>MPDNTLTSAECRLEWPLLQDAERRDLAGVHAVLVVIRHMYSFLEDADIPDYDTEPWPVLKAARMLFDKADPAEYDKALFLKTKAVAELLSTPDAPAIEIFKSKLLADALWSRDVFHLWQRRDFARLIDKENPKPWELAEKTDLAVMADESLVEYNGSTTLADCIEHQFGIFDDHATGWQWLRLARLHTFIRVHYNPKQGQRRSYHDIRTLTAKVNGLRFKDTSSRTARMEVFEQLYTIIAAVRLRDPGTGERDIVRTYDDDGIYPQHPMDATTIIDYDARIGENDHEWLLFYARSNKVGALNLPNERLEEVVRLDPVLVRNLRRLKYGTMGAGDRMAPWPMAFGGQAAAAASNSAKPAVPTLPTHQMAEHQEQESRGDWDGRMITWNGDVCISATGPSRIVLKGKPS</sequence>
<organism evidence="2 3">
    <name type="scientific">Apiospora aurea</name>
    <dbReference type="NCBI Taxonomy" id="335848"/>
    <lineage>
        <taxon>Eukaryota</taxon>
        <taxon>Fungi</taxon>
        <taxon>Dikarya</taxon>
        <taxon>Ascomycota</taxon>
        <taxon>Pezizomycotina</taxon>
        <taxon>Sordariomycetes</taxon>
        <taxon>Xylariomycetidae</taxon>
        <taxon>Amphisphaeriales</taxon>
        <taxon>Apiosporaceae</taxon>
        <taxon>Apiospora</taxon>
    </lineage>
</organism>
<dbReference type="EMBL" id="JAQQWE010000010">
    <property type="protein sequence ID" value="KAK7937808.1"/>
    <property type="molecule type" value="Genomic_DNA"/>
</dbReference>
<protein>
    <submittedName>
        <fullName evidence="2">Uncharacterized protein</fullName>
    </submittedName>
</protein>
<feature type="compositionally biased region" description="Basic and acidic residues" evidence="1">
    <location>
        <begin position="367"/>
        <end position="381"/>
    </location>
</feature>
<name>A0ABR1PTZ9_9PEZI</name>